<protein>
    <recommendedName>
        <fullName evidence="1">LysM domain-containing protein</fullName>
    </recommendedName>
</protein>
<organism evidence="2 3">
    <name type="scientific">Candidatus Muproteobacteria bacterium RBG_16_65_34</name>
    <dbReference type="NCBI Taxonomy" id="1817760"/>
    <lineage>
        <taxon>Bacteria</taxon>
        <taxon>Pseudomonadati</taxon>
        <taxon>Pseudomonadota</taxon>
        <taxon>Candidatus Muproteobacteria</taxon>
    </lineage>
</organism>
<dbReference type="Gene3D" id="3.10.350.10">
    <property type="entry name" value="LysM domain"/>
    <property type="match status" value="1"/>
</dbReference>
<name>A0A1F6TRS3_9PROT</name>
<dbReference type="SMART" id="SM00257">
    <property type="entry name" value="LysM"/>
    <property type="match status" value="1"/>
</dbReference>
<sequence length="365" mass="40505">MSLRTIPRFGFVLLVILLSIPGGVGAEEVALKSDHPERYTVRAGDTLWDIASRFLKSPWHWPKIWRLNEQIRNPHLIYPGDVVLLRYVDGRPELTLLRTDKVLIPDMSAKERPPEAPAAGRPTVKFEPQVHAEPLEKAIPTIPPSAIVPFLTDPRVVEDGELERAAYVTIGLDNRIALGSQSEFYARGVSAAGEYYQIFRPGKPIRHPDTGEVLAHEAVYLGDARLLEPGDPSKFIVTRARQEILPRDRLMPAPPTAGLPYYYPKAPPKKVEGRIVGALNAVAEIGPYSVVTITLGTREGLEAGHVLRVLRHAGKQRDPVTRDDYVLPDEDSALILVFRTFDKVSYALVMTATRPVHVLDAVVTP</sequence>
<comment type="caution">
    <text evidence="2">The sequence shown here is derived from an EMBL/GenBank/DDBJ whole genome shotgun (WGS) entry which is preliminary data.</text>
</comment>
<dbReference type="AlphaFoldDB" id="A0A1F6TRS3"/>
<dbReference type="STRING" id="1817760.A2151_01350"/>
<dbReference type="PROSITE" id="PS51782">
    <property type="entry name" value="LYSM"/>
    <property type="match status" value="1"/>
</dbReference>
<feature type="domain" description="LysM" evidence="1">
    <location>
        <begin position="37"/>
        <end position="85"/>
    </location>
</feature>
<dbReference type="EMBL" id="MFSU01000045">
    <property type="protein sequence ID" value="OGI47831.1"/>
    <property type="molecule type" value="Genomic_DNA"/>
</dbReference>
<reference evidence="2 3" key="1">
    <citation type="journal article" date="2016" name="Nat. Commun.">
        <title>Thousands of microbial genomes shed light on interconnected biogeochemical processes in an aquifer system.</title>
        <authorList>
            <person name="Anantharaman K."/>
            <person name="Brown C.T."/>
            <person name="Hug L.A."/>
            <person name="Sharon I."/>
            <person name="Castelle C.J."/>
            <person name="Probst A.J."/>
            <person name="Thomas B.C."/>
            <person name="Singh A."/>
            <person name="Wilkins M.J."/>
            <person name="Karaoz U."/>
            <person name="Brodie E.L."/>
            <person name="Williams K.H."/>
            <person name="Hubbard S.S."/>
            <person name="Banfield J.F."/>
        </authorList>
    </citation>
    <scope>NUCLEOTIDE SEQUENCE [LARGE SCALE GENOMIC DNA]</scope>
</reference>
<proteinExistence type="predicted"/>
<dbReference type="InterPro" id="IPR036779">
    <property type="entry name" value="LysM_dom_sf"/>
</dbReference>
<accession>A0A1F6TRS3</accession>
<dbReference type="PANTHER" id="PTHR34700:SF4">
    <property type="entry name" value="PHAGE-LIKE ELEMENT PBSX PROTEIN XKDP"/>
    <property type="match status" value="1"/>
</dbReference>
<dbReference type="Pfam" id="PF01476">
    <property type="entry name" value="LysM"/>
    <property type="match status" value="1"/>
</dbReference>
<dbReference type="SUPFAM" id="SSF54106">
    <property type="entry name" value="LysM domain"/>
    <property type="match status" value="1"/>
</dbReference>
<gene>
    <name evidence="2" type="ORF">A2151_01350</name>
</gene>
<evidence type="ECO:0000313" key="3">
    <source>
        <dbReference type="Proteomes" id="UP000178885"/>
    </source>
</evidence>
<evidence type="ECO:0000313" key="2">
    <source>
        <dbReference type="EMBL" id="OGI47831.1"/>
    </source>
</evidence>
<dbReference type="InterPro" id="IPR052196">
    <property type="entry name" value="Bact_Kbp"/>
</dbReference>
<evidence type="ECO:0000259" key="1">
    <source>
        <dbReference type="PROSITE" id="PS51782"/>
    </source>
</evidence>
<dbReference type="PANTHER" id="PTHR34700">
    <property type="entry name" value="POTASSIUM BINDING PROTEIN KBP"/>
    <property type="match status" value="1"/>
</dbReference>
<dbReference type="CDD" id="cd00118">
    <property type="entry name" value="LysM"/>
    <property type="match status" value="1"/>
</dbReference>
<dbReference type="InterPro" id="IPR018392">
    <property type="entry name" value="LysM"/>
</dbReference>
<dbReference type="Proteomes" id="UP000178885">
    <property type="component" value="Unassembled WGS sequence"/>
</dbReference>